<dbReference type="Gene3D" id="4.10.240.10">
    <property type="entry name" value="Zn(2)-C6 fungal-type DNA-binding domain"/>
    <property type="match status" value="1"/>
</dbReference>
<evidence type="ECO:0000313" key="9">
    <source>
        <dbReference type="EMBL" id="CAG8292783.1"/>
    </source>
</evidence>
<evidence type="ECO:0000256" key="4">
    <source>
        <dbReference type="ARBA" id="ARBA00023242"/>
    </source>
</evidence>
<dbReference type="OrthoDB" id="4151048at2759"/>
<evidence type="ECO:0000256" key="3">
    <source>
        <dbReference type="ARBA" id="ARBA00023163"/>
    </source>
</evidence>
<evidence type="ECO:0000256" key="5">
    <source>
        <dbReference type="SAM" id="Coils"/>
    </source>
</evidence>
<evidence type="ECO:0000313" key="10">
    <source>
        <dbReference type="Proteomes" id="UP001153461"/>
    </source>
</evidence>
<dbReference type="EMBL" id="CAJVNV010000624">
    <property type="protein sequence ID" value="CAG8292783.1"/>
    <property type="molecule type" value="Genomic_DNA"/>
</dbReference>
<protein>
    <recommendedName>
        <fullName evidence="8">Zn(2)-C6 fungal-type domain-containing protein</fullName>
    </recommendedName>
</protein>
<dbReference type="SMART" id="SM00066">
    <property type="entry name" value="GAL4"/>
    <property type="match status" value="1"/>
</dbReference>
<keyword evidence="1" id="KW-0805">Transcription regulation</keyword>
<accession>A0A9W4N8Q2</accession>
<dbReference type="GO" id="GO:0003677">
    <property type="term" value="F:DNA binding"/>
    <property type="evidence" value="ECO:0007669"/>
    <property type="project" value="UniProtKB-KW"/>
</dbReference>
<feature type="transmembrane region" description="Helical" evidence="7">
    <location>
        <begin position="149"/>
        <end position="170"/>
    </location>
</feature>
<sequence>MDTPDFTIPDDRVTDAPSENVPKSKKTRRSRYDPEPDWSAMVRAKVTKSQHRVGQACDRCKLKKMKCTPDPGGCACCIILNMPCKVTDRVTGETWVRGEAGRMRVIIERLKKQTEDLKEQVTQLQQKNAQLQDCLDGSYRANLMDHYEVCFVLVFLYNLSCIVSFSFFTFEDQG</sequence>
<dbReference type="GO" id="GO:0000981">
    <property type="term" value="F:DNA-binding transcription factor activity, RNA polymerase II-specific"/>
    <property type="evidence" value="ECO:0007669"/>
    <property type="project" value="InterPro"/>
</dbReference>
<feature type="coiled-coil region" evidence="5">
    <location>
        <begin position="100"/>
        <end position="134"/>
    </location>
</feature>
<reference evidence="9" key="1">
    <citation type="submission" date="2021-07" db="EMBL/GenBank/DDBJ databases">
        <authorList>
            <person name="Branca A.L. A."/>
        </authorList>
    </citation>
    <scope>NUCLEOTIDE SEQUENCE</scope>
</reference>
<evidence type="ECO:0000256" key="1">
    <source>
        <dbReference type="ARBA" id="ARBA00023015"/>
    </source>
</evidence>
<keyword evidence="3" id="KW-0804">Transcription</keyword>
<organism evidence="9 10">
    <name type="scientific">Penicillium nalgiovense</name>
    <dbReference type="NCBI Taxonomy" id="60175"/>
    <lineage>
        <taxon>Eukaryota</taxon>
        <taxon>Fungi</taxon>
        <taxon>Dikarya</taxon>
        <taxon>Ascomycota</taxon>
        <taxon>Pezizomycotina</taxon>
        <taxon>Eurotiomycetes</taxon>
        <taxon>Eurotiomycetidae</taxon>
        <taxon>Eurotiales</taxon>
        <taxon>Aspergillaceae</taxon>
        <taxon>Penicillium</taxon>
    </lineage>
</organism>
<dbReference type="AlphaFoldDB" id="A0A9W4N8Q2"/>
<keyword evidence="7" id="KW-0472">Membrane</keyword>
<comment type="caution">
    <text evidence="9">The sequence shown here is derived from an EMBL/GenBank/DDBJ whole genome shotgun (WGS) entry which is preliminary data.</text>
</comment>
<keyword evidence="5" id="KW-0175">Coiled coil</keyword>
<gene>
    <name evidence="9" type="ORF">PNAL_LOCUS9665</name>
</gene>
<keyword evidence="2" id="KW-0238">DNA-binding</keyword>
<evidence type="ECO:0000256" key="2">
    <source>
        <dbReference type="ARBA" id="ARBA00023125"/>
    </source>
</evidence>
<dbReference type="InterPro" id="IPR036864">
    <property type="entry name" value="Zn2-C6_fun-type_DNA-bd_sf"/>
</dbReference>
<dbReference type="SUPFAM" id="SSF57701">
    <property type="entry name" value="Zn2/Cys6 DNA-binding domain"/>
    <property type="match status" value="1"/>
</dbReference>
<keyword evidence="4" id="KW-0539">Nucleus</keyword>
<evidence type="ECO:0000259" key="8">
    <source>
        <dbReference type="PROSITE" id="PS00463"/>
    </source>
</evidence>
<dbReference type="PROSITE" id="PS00463">
    <property type="entry name" value="ZN2_CY6_FUNGAL_1"/>
    <property type="match status" value="1"/>
</dbReference>
<keyword evidence="7" id="KW-0812">Transmembrane</keyword>
<feature type="region of interest" description="Disordered" evidence="6">
    <location>
        <begin position="1"/>
        <end position="36"/>
    </location>
</feature>
<feature type="domain" description="Zn(2)-C6 fungal-type" evidence="8">
    <location>
        <begin position="56"/>
        <end position="84"/>
    </location>
</feature>
<dbReference type="Proteomes" id="UP001153461">
    <property type="component" value="Unassembled WGS sequence"/>
</dbReference>
<dbReference type="Pfam" id="PF00172">
    <property type="entry name" value="Zn_clus"/>
    <property type="match status" value="1"/>
</dbReference>
<dbReference type="InterPro" id="IPR001138">
    <property type="entry name" value="Zn2Cys6_DnaBD"/>
</dbReference>
<evidence type="ECO:0000256" key="7">
    <source>
        <dbReference type="SAM" id="Phobius"/>
    </source>
</evidence>
<evidence type="ECO:0000256" key="6">
    <source>
        <dbReference type="SAM" id="MobiDB-lite"/>
    </source>
</evidence>
<proteinExistence type="predicted"/>
<keyword evidence="7" id="KW-1133">Transmembrane helix</keyword>
<dbReference type="GO" id="GO:0008270">
    <property type="term" value="F:zinc ion binding"/>
    <property type="evidence" value="ECO:0007669"/>
    <property type="project" value="InterPro"/>
</dbReference>
<name>A0A9W4N8Q2_PENNA</name>
<dbReference type="CDD" id="cd00067">
    <property type="entry name" value="GAL4"/>
    <property type="match status" value="1"/>
</dbReference>